<name>A0ABQ7KWY1_BRACM</name>
<keyword evidence="2" id="KW-1185">Reference proteome</keyword>
<organism evidence="1 2">
    <name type="scientific">Brassica rapa subsp. trilocularis</name>
    <dbReference type="NCBI Taxonomy" id="1813537"/>
    <lineage>
        <taxon>Eukaryota</taxon>
        <taxon>Viridiplantae</taxon>
        <taxon>Streptophyta</taxon>
        <taxon>Embryophyta</taxon>
        <taxon>Tracheophyta</taxon>
        <taxon>Spermatophyta</taxon>
        <taxon>Magnoliopsida</taxon>
        <taxon>eudicotyledons</taxon>
        <taxon>Gunneridae</taxon>
        <taxon>Pentapetalae</taxon>
        <taxon>rosids</taxon>
        <taxon>malvids</taxon>
        <taxon>Brassicales</taxon>
        <taxon>Brassicaceae</taxon>
        <taxon>Brassiceae</taxon>
        <taxon>Brassica</taxon>
    </lineage>
</organism>
<dbReference type="EMBL" id="JADBGQ010000009">
    <property type="protein sequence ID" value="KAG5377834.1"/>
    <property type="molecule type" value="Genomic_DNA"/>
</dbReference>
<evidence type="ECO:0000313" key="1">
    <source>
        <dbReference type="EMBL" id="KAG5377834.1"/>
    </source>
</evidence>
<dbReference type="Proteomes" id="UP000823674">
    <property type="component" value="Chromosome A07"/>
</dbReference>
<sequence length="179" mass="20356">MAWPNEGVSLKEKSKTDDRDMYKAVDGIYMLPKLRNRGCIKAETQSFPRRYGISPVLRCSSLPEKWSWKSFRRNTVDPSSTAVDLSSTAGVYASCLRERLLSLAASAAKIRRRMRRRSKPPVHHHSSGGYRILMQGLRIPLNREAVKLRESPVCSELDLTILIPIPSLEFPARPHLRRG</sequence>
<reference evidence="1 2" key="1">
    <citation type="submission" date="2021-03" db="EMBL/GenBank/DDBJ databases">
        <authorList>
            <person name="King G.J."/>
            <person name="Bancroft I."/>
            <person name="Baten A."/>
            <person name="Bloomfield J."/>
            <person name="Borpatragohain P."/>
            <person name="He Z."/>
            <person name="Irish N."/>
            <person name="Irwin J."/>
            <person name="Liu K."/>
            <person name="Mauleon R.P."/>
            <person name="Moore J."/>
            <person name="Morris R."/>
            <person name="Ostergaard L."/>
            <person name="Wang B."/>
            <person name="Wells R."/>
        </authorList>
    </citation>
    <scope>NUCLEOTIDE SEQUENCE [LARGE SCALE GENOMIC DNA]</scope>
    <source>
        <strain evidence="1">R-o-18</strain>
        <tissue evidence="1">Leaf</tissue>
    </source>
</reference>
<proteinExistence type="predicted"/>
<gene>
    <name evidence="1" type="primary">A07g501040.1_BraROA</name>
    <name evidence="1" type="ORF">IGI04_025676</name>
</gene>
<protein>
    <submittedName>
        <fullName evidence="1">Uncharacterized protein</fullName>
    </submittedName>
</protein>
<accession>A0ABQ7KWY1</accession>
<comment type="caution">
    <text evidence="1">The sequence shown here is derived from an EMBL/GenBank/DDBJ whole genome shotgun (WGS) entry which is preliminary data.</text>
</comment>
<evidence type="ECO:0000313" key="2">
    <source>
        <dbReference type="Proteomes" id="UP000823674"/>
    </source>
</evidence>